<feature type="non-terminal residue" evidence="2">
    <location>
        <position position="477"/>
    </location>
</feature>
<sequence>MITRIVNTFNKRHLFVILMGYMAYLVYSFNQAPEKPKRDTKGPQQAEGKVAPRPAAKIGYPSFMSPHARPIALQGGRVFVVNTPSDTVDVIDAKSRKIVARIDVGIDPVSLAVRPDGKEVWVANHVSDSVSVIDIDSASPTHLHVIATVQDFDQRTKATRFDEPVGIAFASNEKAYVALSSENKIAVVNVATRKITKRLAITAQDPRAIVVRGDRLYVIPFESNNKTQLSGGYKIDGKLVTFNAHEHSIANNNVLSLGHKTDIVKHPRVPDRDLYVFDTKTDKLIEVVDTLGTLLYGLAVDSKGRVFVAQTDARNDVNGRAGTKKHSLAEMQNRAFLNQITVVGFKGGKAEKPKFIELEPLPPKHPEKGKALATPFAIQISDDDLTLVVSAAGSDKLFTVDAASGAVLGRIAVGAVPRGIALENVEGGKASQAWVLNAVANSVSVVDVSDPASPQVAGFIPLHDPTHRQFKLGRTWF</sequence>
<keyword evidence="1" id="KW-1133">Transmembrane helix</keyword>
<protein>
    <recommendedName>
        <fullName evidence="3">SMP-30/Gluconolactonase/LRE-like region domain-containing protein</fullName>
    </recommendedName>
</protein>
<dbReference type="SUPFAM" id="SSF50974">
    <property type="entry name" value="Nitrous oxide reductase, N-terminal domain"/>
    <property type="match status" value="1"/>
</dbReference>
<dbReference type="InterPro" id="IPR011964">
    <property type="entry name" value="YVTN_b-propeller_repeat"/>
</dbReference>
<gene>
    <name evidence="2" type="ORF">METZ01_LOCUS204300</name>
</gene>
<dbReference type="InterPro" id="IPR015943">
    <property type="entry name" value="WD40/YVTN_repeat-like_dom_sf"/>
</dbReference>
<evidence type="ECO:0000313" key="2">
    <source>
        <dbReference type="EMBL" id="SVB51446.1"/>
    </source>
</evidence>
<dbReference type="InterPro" id="IPR051200">
    <property type="entry name" value="Host-pathogen_enzymatic-act"/>
</dbReference>
<proteinExistence type="predicted"/>
<organism evidence="2">
    <name type="scientific">marine metagenome</name>
    <dbReference type="NCBI Taxonomy" id="408172"/>
    <lineage>
        <taxon>unclassified sequences</taxon>
        <taxon>metagenomes</taxon>
        <taxon>ecological metagenomes</taxon>
    </lineage>
</organism>
<keyword evidence="1" id="KW-0812">Transmembrane</keyword>
<evidence type="ECO:0000256" key="1">
    <source>
        <dbReference type="SAM" id="Phobius"/>
    </source>
</evidence>
<dbReference type="AlphaFoldDB" id="A0A382EKX7"/>
<accession>A0A382EKX7</accession>
<dbReference type="Gene3D" id="2.130.10.10">
    <property type="entry name" value="YVTN repeat-like/Quinoprotein amine dehydrogenase"/>
    <property type="match status" value="2"/>
</dbReference>
<dbReference type="EMBL" id="UINC01045100">
    <property type="protein sequence ID" value="SVB51446.1"/>
    <property type="molecule type" value="Genomic_DNA"/>
</dbReference>
<dbReference type="InterPro" id="IPR011045">
    <property type="entry name" value="N2O_reductase_N"/>
</dbReference>
<name>A0A382EKX7_9ZZZZ</name>
<reference evidence="2" key="1">
    <citation type="submission" date="2018-05" db="EMBL/GenBank/DDBJ databases">
        <authorList>
            <person name="Lanie J.A."/>
            <person name="Ng W.-L."/>
            <person name="Kazmierczak K.M."/>
            <person name="Andrzejewski T.M."/>
            <person name="Davidsen T.M."/>
            <person name="Wayne K.J."/>
            <person name="Tettelin H."/>
            <person name="Glass J.I."/>
            <person name="Rusch D."/>
            <person name="Podicherti R."/>
            <person name="Tsui H.-C.T."/>
            <person name="Winkler M.E."/>
        </authorList>
    </citation>
    <scope>NUCLEOTIDE SEQUENCE</scope>
</reference>
<dbReference type="PANTHER" id="PTHR47197">
    <property type="entry name" value="PROTEIN NIRF"/>
    <property type="match status" value="1"/>
</dbReference>
<dbReference type="PANTHER" id="PTHR47197:SF3">
    <property type="entry name" value="DIHYDRO-HEME D1 DEHYDROGENASE"/>
    <property type="match status" value="1"/>
</dbReference>
<feature type="transmembrane region" description="Helical" evidence="1">
    <location>
        <begin position="12"/>
        <end position="29"/>
    </location>
</feature>
<dbReference type="NCBIfam" id="TIGR02276">
    <property type="entry name" value="beta_rpt_yvtn"/>
    <property type="match status" value="1"/>
</dbReference>
<keyword evidence="1" id="KW-0472">Membrane</keyword>
<evidence type="ECO:0008006" key="3">
    <source>
        <dbReference type="Google" id="ProtNLM"/>
    </source>
</evidence>